<comment type="similarity">
    <text evidence="1">Belongs to the leucine-binding protein family.</text>
</comment>
<reference evidence="7" key="1">
    <citation type="submission" date="2018-03" db="EMBL/GenBank/DDBJ databases">
        <authorList>
            <person name="Rodrigo-Torres L."/>
            <person name="Arahal R. D."/>
            <person name="Lucena T."/>
        </authorList>
    </citation>
    <scope>NUCLEOTIDE SEQUENCE [LARGE SCALE GENOMIC DNA]</scope>
    <source>
        <strain evidence="7">CECT 7615</strain>
    </source>
</reference>
<dbReference type="OrthoDB" id="7210494at2"/>
<keyword evidence="3" id="KW-0029">Amino-acid transport</keyword>
<dbReference type="InterPro" id="IPR051010">
    <property type="entry name" value="BCAA_transport"/>
</dbReference>
<dbReference type="InterPro" id="IPR028081">
    <property type="entry name" value="Leu-bd"/>
</dbReference>
<dbReference type="RefSeq" id="WP_108786176.1">
    <property type="nucleotide sequence ID" value="NZ_ONZG01000003.1"/>
</dbReference>
<evidence type="ECO:0000259" key="5">
    <source>
        <dbReference type="Pfam" id="PF13458"/>
    </source>
</evidence>
<evidence type="ECO:0000313" key="7">
    <source>
        <dbReference type="Proteomes" id="UP000244898"/>
    </source>
</evidence>
<dbReference type="AlphaFoldDB" id="A0A2R8C653"/>
<keyword evidence="3" id="KW-0813">Transport</keyword>
<dbReference type="PROSITE" id="PS51257">
    <property type="entry name" value="PROKAR_LIPOPROTEIN"/>
    <property type="match status" value="1"/>
</dbReference>
<dbReference type="EMBL" id="ONZG01000003">
    <property type="protein sequence ID" value="SPJ27908.1"/>
    <property type="molecule type" value="Genomic_DNA"/>
</dbReference>
<feature type="domain" description="Leucine-binding protein" evidence="5">
    <location>
        <begin position="44"/>
        <end position="373"/>
    </location>
</feature>
<dbReference type="PANTHER" id="PTHR30483">
    <property type="entry name" value="LEUCINE-SPECIFIC-BINDING PROTEIN"/>
    <property type="match status" value="1"/>
</dbReference>
<name>A0A2R8C653_9RHOB</name>
<accession>A0A2R8C653</accession>
<dbReference type="Pfam" id="PF13458">
    <property type="entry name" value="Peripla_BP_6"/>
    <property type="match status" value="1"/>
</dbReference>
<evidence type="ECO:0000313" key="6">
    <source>
        <dbReference type="EMBL" id="SPJ27908.1"/>
    </source>
</evidence>
<evidence type="ECO:0000256" key="2">
    <source>
        <dbReference type="ARBA" id="ARBA00022729"/>
    </source>
</evidence>
<keyword evidence="7" id="KW-1185">Reference proteome</keyword>
<evidence type="ECO:0000256" key="3">
    <source>
        <dbReference type="ARBA" id="ARBA00022970"/>
    </source>
</evidence>
<dbReference type="GO" id="GO:0006865">
    <property type="term" value="P:amino acid transport"/>
    <property type="evidence" value="ECO:0007669"/>
    <property type="project" value="UniProtKB-KW"/>
</dbReference>
<dbReference type="SUPFAM" id="SSF53822">
    <property type="entry name" value="Periplasmic binding protein-like I"/>
    <property type="match status" value="1"/>
</dbReference>
<evidence type="ECO:0000256" key="4">
    <source>
        <dbReference type="SAM" id="SignalP"/>
    </source>
</evidence>
<organism evidence="6 7">
    <name type="scientific">Falsiruegeria mediterranea M17</name>
    <dbReference type="NCBI Taxonomy" id="1200281"/>
    <lineage>
        <taxon>Bacteria</taxon>
        <taxon>Pseudomonadati</taxon>
        <taxon>Pseudomonadota</taxon>
        <taxon>Alphaproteobacteria</taxon>
        <taxon>Rhodobacterales</taxon>
        <taxon>Roseobacteraceae</taxon>
        <taxon>Falsiruegeria</taxon>
    </lineage>
</organism>
<dbReference type="Proteomes" id="UP000244898">
    <property type="component" value="Unassembled WGS sequence"/>
</dbReference>
<dbReference type="PANTHER" id="PTHR30483:SF6">
    <property type="entry name" value="PERIPLASMIC BINDING PROTEIN OF ABC TRANSPORTER FOR NATURAL AMINO ACIDS"/>
    <property type="match status" value="1"/>
</dbReference>
<dbReference type="CDD" id="cd06339">
    <property type="entry name" value="PBP1_YraM_LppC_lipoprotein-like"/>
    <property type="match status" value="1"/>
</dbReference>
<dbReference type="InterPro" id="IPR028082">
    <property type="entry name" value="Peripla_BP_I"/>
</dbReference>
<feature type="chain" id="PRO_5015329713" description="Leucine-binding protein domain-containing protein" evidence="4">
    <location>
        <begin position="26"/>
        <end position="391"/>
    </location>
</feature>
<protein>
    <recommendedName>
        <fullName evidence="5">Leucine-binding protein domain-containing protein</fullName>
    </recommendedName>
</protein>
<keyword evidence="2 4" id="KW-0732">Signal</keyword>
<proteinExistence type="inferred from homology"/>
<sequence>MFAVLKSTRKVTLSVLGLATAALLAACEPGGITSGGPSINTSEPVPVALLVPKGSAQSGDAVLAQSLENAARLAIGDLGNVQIDLRVYDTAGDAATASAVAQQAVGDGAKIILGPVYAQAANAAGLAVLNKNVNVLSFSNNTNIAGGNVFVLGPTFDNTAKRLTGYAAATGKGNIVVVHSNDEAGQLGRAAITNAINATSATQSGSVAFERSQQGVINSIPQVKATVDSSGAQSLFFTATTAGALPLFTQLLPEAGVSTVDTQYIGLTRWDIPAQTLELPGVQGGWFALPDPSKSQNFKARYSATYGGAPHPIGGLAYDGIAAIGALVGSGNSNALTGAALTQSAGFQGVGGIFRLLPNGTNERGLAVATIQDKQVVVIDPAPQSFSGAGF</sequence>
<gene>
    <name evidence="6" type="ORF">TRM7615_01402</name>
</gene>
<feature type="signal peptide" evidence="4">
    <location>
        <begin position="1"/>
        <end position="25"/>
    </location>
</feature>
<dbReference type="Gene3D" id="3.40.50.2300">
    <property type="match status" value="2"/>
</dbReference>
<evidence type="ECO:0000256" key="1">
    <source>
        <dbReference type="ARBA" id="ARBA00010062"/>
    </source>
</evidence>